<proteinExistence type="predicted"/>
<dbReference type="CDD" id="cd00038">
    <property type="entry name" value="CAP_ED"/>
    <property type="match status" value="1"/>
</dbReference>
<feature type="domain" description="Cyclic nucleotide-binding" evidence="1">
    <location>
        <begin position="29"/>
        <end position="115"/>
    </location>
</feature>
<dbReference type="InterPro" id="IPR018490">
    <property type="entry name" value="cNMP-bd_dom_sf"/>
</dbReference>
<accession>A0A255YRY9</accession>
<dbReference type="RefSeq" id="WP_094417021.1">
    <property type="nucleotide sequence ID" value="NZ_NOXV01000305.1"/>
</dbReference>
<gene>
    <name evidence="2" type="ORF">CHU92_15040</name>
</gene>
<dbReference type="Pfam" id="PF00027">
    <property type="entry name" value="cNMP_binding"/>
    <property type="match status" value="1"/>
</dbReference>
<dbReference type="InterPro" id="IPR014710">
    <property type="entry name" value="RmlC-like_jellyroll"/>
</dbReference>
<dbReference type="OrthoDB" id="1092431at2"/>
<evidence type="ECO:0000313" key="3">
    <source>
        <dbReference type="Proteomes" id="UP000216605"/>
    </source>
</evidence>
<keyword evidence="3" id="KW-1185">Reference proteome</keyword>
<comment type="caution">
    <text evidence="2">The sequence shown here is derived from an EMBL/GenBank/DDBJ whole genome shotgun (WGS) entry which is preliminary data.</text>
</comment>
<dbReference type="Gene3D" id="2.60.120.10">
    <property type="entry name" value="Jelly Rolls"/>
    <property type="match status" value="1"/>
</dbReference>
<name>A0A255YRY9_9FLAO</name>
<dbReference type="EMBL" id="NOXV01000305">
    <property type="protein sequence ID" value="OYQ31957.1"/>
    <property type="molecule type" value="Genomic_DNA"/>
</dbReference>
<dbReference type="AlphaFoldDB" id="A0A255YRY9"/>
<dbReference type="InterPro" id="IPR000595">
    <property type="entry name" value="cNMP-bd_dom"/>
</dbReference>
<sequence>MDELRRHIEKIVSLTEDEFIAVKSFFTEKQFKKHRFLIQEGGNATNEFFILKGLVKLYYTNAEGKDHILQFAAEDWWVTDYNAFFNQAAATLNLDCLEDTTVLSISFDGRERLCAEFPKMQYFFLKKSNSGYVALQRRILSLLDGTAAERYAQFRLLYPGLVNRVPKTLLAAYLGVSRETLSRLA</sequence>
<evidence type="ECO:0000313" key="2">
    <source>
        <dbReference type="EMBL" id="OYQ31957.1"/>
    </source>
</evidence>
<dbReference type="Proteomes" id="UP000216605">
    <property type="component" value="Unassembled WGS sequence"/>
</dbReference>
<evidence type="ECO:0000259" key="1">
    <source>
        <dbReference type="Pfam" id="PF00027"/>
    </source>
</evidence>
<organism evidence="2 3">
    <name type="scientific">Flavobacterium cyanobacteriorum</name>
    <dbReference type="NCBI Taxonomy" id="2022802"/>
    <lineage>
        <taxon>Bacteria</taxon>
        <taxon>Pseudomonadati</taxon>
        <taxon>Bacteroidota</taxon>
        <taxon>Flavobacteriia</taxon>
        <taxon>Flavobacteriales</taxon>
        <taxon>Flavobacteriaceae</taxon>
        <taxon>Flavobacterium</taxon>
    </lineage>
</organism>
<dbReference type="SUPFAM" id="SSF51206">
    <property type="entry name" value="cAMP-binding domain-like"/>
    <property type="match status" value="1"/>
</dbReference>
<protein>
    <submittedName>
        <fullName evidence="2">Crp/Fnr family transcriptional regulator</fullName>
    </submittedName>
</protein>
<reference evidence="2 3" key="1">
    <citation type="submission" date="2017-07" db="EMBL/GenBank/DDBJ databases">
        <title>Flavobacterium cyanobacteriorum sp. nov., isolated from cyanobacterial aggregates in a eutrophic lake.</title>
        <authorList>
            <person name="Cai H."/>
        </authorList>
    </citation>
    <scope>NUCLEOTIDE SEQUENCE [LARGE SCALE GENOMIC DNA]</scope>
    <source>
        <strain evidence="2 3">TH021</strain>
    </source>
</reference>